<comment type="caution">
    <text evidence="3">The sequence shown here is derived from an EMBL/GenBank/DDBJ whole genome shotgun (WGS) entry which is preliminary data.</text>
</comment>
<dbReference type="Proteomes" id="UP000288178">
    <property type="component" value="Unassembled WGS sequence"/>
</dbReference>
<accession>A0A3S2WX53</accession>
<feature type="domain" description="HMA" evidence="2">
    <location>
        <begin position="1"/>
        <end position="63"/>
    </location>
</feature>
<evidence type="ECO:0000256" key="1">
    <source>
        <dbReference type="ARBA" id="ARBA00022723"/>
    </source>
</evidence>
<dbReference type="OrthoDB" id="9813965at2"/>
<evidence type="ECO:0000313" key="3">
    <source>
        <dbReference type="EMBL" id="RVT53837.1"/>
    </source>
</evidence>
<dbReference type="AlphaFoldDB" id="A0A3S2WX53"/>
<dbReference type="InterPro" id="IPR017969">
    <property type="entry name" value="Heavy-metal-associated_CS"/>
</dbReference>
<protein>
    <submittedName>
        <fullName evidence="3">Copper chaperone</fullName>
    </submittedName>
</protein>
<evidence type="ECO:0000259" key="2">
    <source>
        <dbReference type="PROSITE" id="PS50846"/>
    </source>
</evidence>
<dbReference type="Pfam" id="PF00403">
    <property type="entry name" value="HMA"/>
    <property type="match status" value="1"/>
</dbReference>
<dbReference type="PROSITE" id="PS01047">
    <property type="entry name" value="HMA_1"/>
    <property type="match status" value="1"/>
</dbReference>
<dbReference type="RefSeq" id="WP_128195402.1">
    <property type="nucleotide sequence ID" value="NZ_SACT01000001.1"/>
</dbReference>
<proteinExistence type="predicted"/>
<gene>
    <name evidence="3" type="ORF">ENE75_02835</name>
</gene>
<dbReference type="CDD" id="cd00371">
    <property type="entry name" value="HMA"/>
    <property type="match status" value="1"/>
</dbReference>
<dbReference type="SUPFAM" id="SSF55008">
    <property type="entry name" value="HMA, heavy metal-associated domain"/>
    <property type="match status" value="1"/>
</dbReference>
<dbReference type="Gene3D" id="3.30.70.100">
    <property type="match status" value="1"/>
</dbReference>
<organism evidence="3 4">
    <name type="scientific">Rubrivivax albus</name>
    <dbReference type="NCBI Taxonomy" id="2499835"/>
    <lineage>
        <taxon>Bacteria</taxon>
        <taxon>Pseudomonadati</taxon>
        <taxon>Pseudomonadota</taxon>
        <taxon>Betaproteobacteria</taxon>
        <taxon>Burkholderiales</taxon>
        <taxon>Sphaerotilaceae</taxon>
        <taxon>Rubrivivax</taxon>
    </lineage>
</organism>
<dbReference type="PROSITE" id="PS50846">
    <property type="entry name" value="HMA_2"/>
    <property type="match status" value="1"/>
</dbReference>
<reference evidence="3 4" key="1">
    <citation type="submission" date="2019-01" db="EMBL/GenBank/DDBJ databases">
        <authorList>
            <person name="Chen W.-M."/>
        </authorList>
    </citation>
    <scope>NUCLEOTIDE SEQUENCE [LARGE SCALE GENOMIC DNA]</scope>
    <source>
        <strain evidence="3 4">ICH-3</strain>
    </source>
</reference>
<keyword evidence="4" id="KW-1185">Reference proteome</keyword>
<name>A0A3S2WX53_9BURK</name>
<evidence type="ECO:0000313" key="4">
    <source>
        <dbReference type="Proteomes" id="UP000288178"/>
    </source>
</evidence>
<sequence>MIELTLPDMTCGHCVKAVTQTVQRLDAAAIVEVDLPTHQVKIGTTQPAEAVKAALAEEGYPAA</sequence>
<keyword evidence="1" id="KW-0479">Metal-binding</keyword>
<dbReference type="EMBL" id="SACT01000001">
    <property type="protein sequence ID" value="RVT53837.1"/>
    <property type="molecule type" value="Genomic_DNA"/>
</dbReference>
<dbReference type="InterPro" id="IPR006121">
    <property type="entry name" value="HMA_dom"/>
</dbReference>
<dbReference type="InterPro" id="IPR036163">
    <property type="entry name" value="HMA_dom_sf"/>
</dbReference>
<dbReference type="GO" id="GO:0046872">
    <property type="term" value="F:metal ion binding"/>
    <property type="evidence" value="ECO:0007669"/>
    <property type="project" value="UniProtKB-KW"/>
</dbReference>